<dbReference type="AlphaFoldDB" id="A0AAW1DT83"/>
<dbReference type="PROSITE" id="PS51257">
    <property type="entry name" value="PROKAR_LIPOPROTEIN"/>
    <property type="match status" value="1"/>
</dbReference>
<gene>
    <name evidence="2" type="ORF">O3M35_000727</name>
</gene>
<keyword evidence="1" id="KW-0812">Transmembrane</keyword>
<organism evidence="2 3">
    <name type="scientific">Rhynocoris fuscipes</name>
    <dbReference type="NCBI Taxonomy" id="488301"/>
    <lineage>
        <taxon>Eukaryota</taxon>
        <taxon>Metazoa</taxon>
        <taxon>Ecdysozoa</taxon>
        <taxon>Arthropoda</taxon>
        <taxon>Hexapoda</taxon>
        <taxon>Insecta</taxon>
        <taxon>Pterygota</taxon>
        <taxon>Neoptera</taxon>
        <taxon>Paraneoptera</taxon>
        <taxon>Hemiptera</taxon>
        <taxon>Heteroptera</taxon>
        <taxon>Panheteroptera</taxon>
        <taxon>Cimicomorpha</taxon>
        <taxon>Reduviidae</taxon>
        <taxon>Harpactorinae</taxon>
        <taxon>Harpactorini</taxon>
        <taxon>Rhynocoris</taxon>
    </lineage>
</organism>
<name>A0AAW1DT83_9HEMI</name>
<proteinExistence type="predicted"/>
<dbReference type="Proteomes" id="UP001461498">
    <property type="component" value="Unassembled WGS sequence"/>
</dbReference>
<evidence type="ECO:0000313" key="2">
    <source>
        <dbReference type="EMBL" id="KAK9512259.1"/>
    </source>
</evidence>
<feature type="transmembrane region" description="Helical" evidence="1">
    <location>
        <begin position="49"/>
        <end position="69"/>
    </location>
</feature>
<keyword evidence="1" id="KW-0472">Membrane</keyword>
<sequence length="100" mass="11615">MQTFCIRYNFATILKFQINRTNNVANTTAQSCEFCVHHISRTAIASLNIFLYASLMLLNLDLISFWATFAKQKCHFIRSTKHSLRSDSVKSEYITLQFNI</sequence>
<reference evidence="2 3" key="1">
    <citation type="submission" date="2022-12" db="EMBL/GenBank/DDBJ databases">
        <title>Chromosome-level genome assembly of true bugs.</title>
        <authorList>
            <person name="Ma L."/>
            <person name="Li H."/>
        </authorList>
    </citation>
    <scope>NUCLEOTIDE SEQUENCE [LARGE SCALE GENOMIC DNA]</scope>
    <source>
        <strain evidence="2">Lab_2022b</strain>
    </source>
</reference>
<evidence type="ECO:0000256" key="1">
    <source>
        <dbReference type="SAM" id="Phobius"/>
    </source>
</evidence>
<accession>A0AAW1DT83</accession>
<dbReference type="EMBL" id="JAPXFL010000001">
    <property type="protein sequence ID" value="KAK9512259.1"/>
    <property type="molecule type" value="Genomic_DNA"/>
</dbReference>
<protein>
    <submittedName>
        <fullName evidence="2">Uncharacterized protein</fullName>
    </submittedName>
</protein>
<keyword evidence="3" id="KW-1185">Reference proteome</keyword>
<keyword evidence="1" id="KW-1133">Transmembrane helix</keyword>
<evidence type="ECO:0000313" key="3">
    <source>
        <dbReference type="Proteomes" id="UP001461498"/>
    </source>
</evidence>
<comment type="caution">
    <text evidence="2">The sequence shown here is derived from an EMBL/GenBank/DDBJ whole genome shotgun (WGS) entry which is preliminary data.</text>
</comment>